<protein>
    <submittedName>
        <fullName evidence="3">MATE family efflux transporter</fullName>
    </submittedName>
</protein>
<evidence type="ECO:0000313" key="2">
    <source>
        <dbReference type="Proteomes" id="UP000050761"/>
    </source>
</evidence>
<reference evidence="3" key="1">
    <citation type="submission" date="2019-09" db="UniProtKB">
        <authorList>
            <consortium name="WormBaseParasite"/>
        </authorList>
    </citation>
    <scope>IDENTIFICATION</scope>
</reference>
<keyword evidence="1" id="KW-0812">Transmembrane</keyword>
<accession>A0A183G616</accession>
<feature type="transmembrane region" description="Helical" evidence="1">
    <location>
        <begin position="16"/>
        <end position="34"/>
    </location>
</feature>
<evidence type="ECO:0000256" key="1">
    <source>
        <dbReference type="SAM" id="Phobius"/>
    </source>
</evidence>
<dbReference type="WBParaSite" id="HPBE_0001711701-mRNA-1">
    <property type="protein sequence ID" value="HPBE_0001711701-mRNA-1"/>
    <property type="gene ID" value="HPBE_0001711701"/>
</dbReference>
<dbReference type="AlphaFoldDB" id="A0A183G616"/>
<name>A0A183G616_HELPZ</name>
<sequence>LSLTYKHPCEVFLQKRFYMCMNIVFGFSIELYLLSQAAMAMERVLATLHANGYEQIKALPAAVGVALSVSFRSTFDIAGSTQMWRGF</sequence>
<organism evidence="2 3">
    <name type="scientific">Heligmosomoides polygyrus</name>
    <name type="common">Parasitic roundworm</name>
    <dbReference type="NCBI Taxonomy" id="6339"/>
    <lineage>
        <taxon>Eukaryota</taxon>
        <taxon>Metazoa</taxon>
        <taxon>Ecdysozoa</taxon>
        <taxon>Nematoda</taxon>
        <taxon>Chromadorea</taxon>
        <taxon>Rhabditida</taxon>
        <taxon>Rhabditina</taxon>
        <taxon>Rhabditomorpha</taxon>
        <taxon>Strongyloidea</taxon>
        <taxon>Heligmosomidae</taxon>
        <taxon>Heligmosomoides</taxon>
    </lineage>
</organism>
<keyword evidence="1" id="KW-0472">Membrane</keyword>
<evidence type="ECO:0000313" key="3">
    <source>
        <dbReference type="WBParaSite" id="HPBE_0001711701-mRNA-1"/>
    </source>
</evidence>
<keyword evidence="1" id="KW-1133">Transmembrane helix</keyword>
<dbReference type="Proteomes" id="UP000050761">
    <property type="component" value="Unassembled WGS sequence"/>
</dbReference>
<proteinExistence type="predicted"/>
<keyword evidence="2" id="KW-1185">Reference proteome</keyword>